<name>A0AAN9MPW0_CANGL</name>
<evidence type="ECO:0000256" key="4">
    <source>
        <dbReference type="ARBA" id="ARBA00022525"/>
    </source>
</evidence>
<comment type="subcellular location">
    <subcellularLocation>
        <location evidence="1">Secreted</location>
    </subcellularLocation>
</comment>
<keyword evidence="4" id="KW-0964">Secreted</keyword>
<reference evidence="7 8" key="1">
    <citation type="submission" date="2024-01" db="EMBL/GenBank/DDBJ databases">
        <title>The genomes of 5 underutilized Papilionoideae crops provide insights into root nodulation and disease resistanc.</title>
        <authorList>
            <person name="Jiang F."/>
        </authorList>
    </citation>
    <scope>NUCLEOTIDE SEQUENCE [LARGE SCALE GENOMIC DNA]</scope>
    <source>
        <strain evidence="7">LVBAO_FW01</strain>
        <tissue evidence="7">Leaves</tissue>
    </source>
</reference>
<protein>
    <submittedName>
        <fullName evidence="7">Uncharacterized protein</fullName>
    </submittedName>
</protein>
<gene>
    <name evidence="7" type="ORF">VNO77_00709</name>
</gene>
<dbReference type="Proteomes" id="UP001367508">
    <property type="component" value="Unassembled WGS sequence"/>
</dbReference>
<evidence type="ECO:0000256" key="5">
    <source>
        <dbReference type="ARBA" id="ARBA00022729"/>
    </source>
</evidence>
<feature type="chain" id="PRO_5042870200" evidence="6">
    <location>
        <begin position="17"/>
        <end position="135"/>
    </location>
</feature>
<dbReference type="GO" id="GO:0005576">
    <property type="term" value="C:extracellular region"/>
    <property type="evidence" value="ECO:0007669"/>
    <property type="project" value="UniProtKB-SubCell"/>
</dbReference>
<evidence type="ECO:0000256" key="2">
    <source>
        <dbReference type="ARBA" id="ARBA00005581"/>
    </source>
</evidence>
<organism evidence="7 8">
    <name type="scientific">Canavalia gladiata</name>
    <name type="common">Sword bean</name>
    <name type="synonym">Dolichos gladiatus</name>
    <dbReference type="NCBI Taxonomy" id="3824"/>
    <lineage>
        <taxon>Eukaryota</taxon>
        <taxon>Viridiplantae</taxon>
        <taxon>Streptophyta</taxon>
        <taxon>Embryophyta</taxon>
        <taxon>Tracheophyta</taxon>
        <taxon>Spermatophyta</taxon>
        <taxon>Magnoliopsida</taxon>
        <taxon>eudicotyledons</taxon>
        <taxon>Gunneridae</taxon>
        <taxon>Pentapetalae</taxon>
        <taxon>rosids</taxon>
        <taxon>fabids</taxon>
        <taxon>Fabales</taxon>
        <taxon>Fabaceae</taxon>
        <taxon>Papilionoideae</taxon>
        <taxon>50 kb inversion clade</taxon>
        <taxon>NPAAA clade</taxon>
        <taxon>indigoferoid/millettioid clade</taxon>
        <taxon>Phaseoleae</taxon>
        <taxon>Canavalia</taxon>
    </lineage>
</organism>
<evidence type="ECO:0000313" key="8">
    <source>
        <dbReference type="Proteomes" id="UP001367508"/>
    </source>
</evidence>
<dbReference type="InterPro" id="IPR010264">
    <property type="entry name" value="Self-incomp_S1"/>
</dbReference>
<comment type="caution">
    <text evidence="7">The sequence shown here is derived from an EMBL/GenBank/DDBJ whole genome shotgun (WGS) entry which is preliminary data.</text>
</comment>
<evidence type="ECO:0000256" key="1">
    <source>
        <dbReference type="ARBA" id="ARBA00004613"/>
    </source>
</evidence>
<keyword evidence="5 6" id="KW-0732">Signal</keyword>
<proteinExistence type="inferred from homology"/>
<sequence length="135" mass="15488">MLLLLFTFHVLVMAAAQCMVATSFCLCCFLLVCALHFSFELVVPTADTSVLVLWPFIIDARNLRERSKLIQGQQEFNVTKLVQDEQQKLDGWISETTVRVQNDLGDGTTLYLKCRSKDNDLGQHVLQNRWYYSLP</sequence>
<evidence type="ECO:0000256" key="3">
    <source>
        <dbReference type="ARBA" id="ARBA00022471"/>
    </source>
</evidence>
<evidence type="ECO:0000313" key="7">
    <source>
        <dbReference type="EMBL" id="KAK7358770.1"/>
    </source>
</evidence>
<keyword evidence="3" id="KW-0713">Self-incompatibility</keyword>
<dbReference type="AlphaFoldDB" id="A0AAN9MPW0"/>
<dbReference type="EMBL" id="JAYMYQ010000001">
    <property type="protein sequence ID" value="KAK7358770.1"/>
    <property type="molecule type" value="Genomic_DNA"/>
</dbReference>
<dbReference type="GO" id="GO:0060320">
    <property type="term" value="P:rejection of self pollen"/>
    <property type="evidence" value="ECO:0007669"/>
    <property type="project" value="UniProtKB-KW"/>
</dbReference>
<accession>A0AAN9MPW0</accession>
<keyword evidence="8" id="KW-1185">Reference proteome</keyword>
<comment type="similarity">
    <text evidence="2">Belongs to the plant self-incompatibility (S1) protein family.</text>
</comment>
<dbReference type="Pfam" id="PF05938">
    <property type="entry name" value="Self-incomp_S1"/>
    <property type="match status" value="1"/>
</dbReference>
<feature type="signal peptide" evidence="6">
    <location>
        <begin position="1"/>
        <end position="16"/>
    </location>
</feature>
<evidence type="ECO:0000256" key="6">
    <source>
        <dbReference type="SAM" id="SignalP"/>
    </source>
</evidence>